<keyword evidence="3" id="KW-0012">Acyltransferase</keyword>
<comment type="similarity">
    <text evidence="1">Belongs to the plant acyltransferase family.</text>
</comment>
<organism evidence="4 5">
    <name type="scientific">Rehmannia glutinosa</name>
    <name type="common">Chinese foxglove</name>
    <dbReference type="NCBI Taxonomy" id="99300"/>
    <lineage>
        <taxon>Eukaryota</taxon>
        <taxon>Viridiplantae</taxon>
        <taxon>Streptophyta</taxon>
        <taxon>Embryophyta</taxon>
        <taxon>Tracheophyta</taxon>
        <taxon>Spermatophyta</taxon>
        <taxon>Magnoliopsida</taxon>
        <taxon>eudicotyledons</taxon>
        <taxon>Gunneridae</taxon>
        <taxon>Pentapetalae</taxon>
        <taxon>asterids</taxon>
        <taxon>lamiids</taxon>
        <taxon>Lamiales</taxon>
        <taxon>Orobanchaceae</taxon>
        <taxon>Rehmannieae</taxon>
        <taxon>Rehmannia</taxon>
    </lineage>
</organism>
<evidence type="ECO:0000313" key="5">
    <source>
        <dbReference type="Proteomes" id="UP001318860"/>
    </source>
</evidence>
<evidence type="ECO:0000313" key="4">
    <source>
        <dbReference type="EMBL" id="KAK6161757.1"/>
    </source>
</evidence>
<keyword evidence="2" id="KW-0808">Transferase</keyword>
<name>A0ABR0XRD1_REHGL</name>
<proteinExistence type="inferred from homology"/>
<evidence type="ECO:0000256" key="3">
    <source>
        <dbReference type="ARBA" id="ARBA00023315"/>
    </source>
</evidence>
<dbReference type="PANTHER" id="PTHR31623:SF17">
    <property type="entry name" value="F21J9.9"/>
    <property type="match status" value="1"/>
</dbReference>
<dbReference type="Gene3D" id="3.30.559.10">
    <property type="entry name" value="Chloramphenicol acetyltransferase-like domain"/>
    <property type="match status" value="2"/>
</dbReference>
<keyword evidence="5" id="KW-1185">Reference proteome</keyword>
<gene>
    <name evidence="4" type="ORF">DH2020_005138</name>
</gene>
<dbReference type="EMBL" id="JABTTQ020000003">
    <property type="protein sequence ID" value="KAK6161757.1"/>
    <property type="molecule type" value="Genomic_DNA"/>
</dbReference>
<evidence type="ECO:0000256" key="2">
    <source>
        <dbReference type="ARBA" id="ARBA00022679"/>
    </source>
</evidence>
<reference evidence="4 5" key="1">
    <citation type="journal article" date="2021" name="Comput. Struct. Biotechnol. J.">
        <title>De novo genome assembly of the potent medicinal plant Rehmannia glutinosa using nanopore technology.</title>
        <authorList>
            <person name="Ma L."/>
            <person name="Dong C."/>
            <person name="Song C."/>
            <person name="Wang X."/>
            <person name="Zheng X."/>
            <person name="Niu Y."/>
            <person name="Chen S."/>
            <person name="Feng W."/>
        </authorList>
    </citation>
    <scope>NUCLEOTIDE SEQUENCE [LARGE SCALE GENOMIC DNA]</scope>
    <source>
        <strain evidence="4">DH-2019</strain>
    </source>
</reference>
<accession>A0ABR0XRD1</accession>
<sequence length="492" mass="55426">MAVDDLDGGAVAGLRRRRRQGKSERVVFSLVGGWWGYGCRLLRSSNGCVVEVISREMIKPTSPTPQHLQKLKLSYLDQLANSFYVPLVFFYQADEVKGLTTSNHVQISQRLKHSLSQTLTSFYPLAGRKIQDNFVNIDCNDAGVEFIVARIHAELKDGTTTEEFMNKYIPSSSTPGISHTRTSPLLLLQITLFDCGGFSVGMCFSHIIADCASATAFVNAWAATCRGDDDQVPQFSFNLANYFPSRDFPTDSAFEDYFKSNNEKLMMKRFVFDKVKLEALRQRLANNYVVKDPSRVELVSAFIWKHFMINVGMAKSGKKTNFAALHGVNLRARKSPPQLLENVFGNCVMLAIAITDSTTDDDDDDQEFHGLVSKLRKSIRMIDDDYITESQSGYSYLNDVNKFHSLITKGHEVEWCSFSSWCRFPVYEVDYGWGNPVCVGTIALPLKNVTVLMDTRCGEGIEAWVNMSQHNLEALETQFKLISTNIIRNMES</sequence>
<dbReference type="InterPro" id="IPR023213">
    <property type="entry name" value="CAT-like_dom_sf"/>
</dbReference>
<dbReference type="PANTHER" id="PTHR31623">
    <property type="entry name" value="F21J9.9"/>
    <property type="match status" value="1"/>
</dbReference>
<dbReference type="Proteomes" id="UP001318860">
    <property type="component" value="Unassembled WGS sequence"/>
</dbReference>
<protein>
    <recommendedName>
        <fullName evidence="6">Vinorine synthase</fullName>
    </recommendedName>
</protein>
<evidence type="ECO:0008006" key="6">
    <source>
        <dbReference type="Google" id="ProtNLM"/>
    </source>
</evidence>
<evidence type="ECO:0000256" key="1">
    <source>
        <dbReference type="ARBA" id="ARBA00009861"/>
    </source>
</evidence>
<comment type="caution">
    <text evidence="4">The sequence shown here is derived from an EMBL/GenBank/DDBJ whole genome shotgun (WGS) entry which is preliminary data.</text>
</comment>
<dbReference type="Pfam" id="PF02458">
    <property type="entry name" value="Transferase"/>
    <property type="match status" value="1"/>
</dbReference>